<keyword evidence="3" id="KW-1185">Reference proteome</keyword>
<feature type="compositionally biased region" description="Polar residues" evidence="1">
    <location>
        <begin position="116"/>
        <end position="129"/>
    </location>
</feature>
<organism evidence="2 3">
    <name type="scientific">Burkholderia mayonis</name>
    <dbReference type="NCBI Taxonomy" id="1385591"/>
    <lineage>
        <taxon>Bacteria</taxon>
        <taxon>Pseudomonadati</taxon>
        <taxon>Pseudomonadota</taxon>
        <taxon>Betaproteobacteria</taxon>
        <taxon>Burkholderiales</taxon>
        <taxon>Burkholderiaceae</taxon>
        <taxon>Burkholderia</taxon>
        <taxon>pseudomallei group</taxon>
    </lineage>
</organism>
<evidence type="ECO:0000313" key="3">
    <source>
        <dbReference type="Proteomes" id="UP000062519"/>
    </source>
</evidence>
<evidence type="ECO:0000256" key="1">
    <source>
        <dbReference type="SAM" id="MobiDB-lite"/>
    </source>
</evidence>
<dbReference type="AlphaFoldDB" id="A0A1B4FM53"/>
<accession>A0A1B4FM53</accession>
<feature type="compositionally biased region" description="Basic and acidic residues" evidence="1">
    <location>
        <begin position="1"/>
        <end position="12"/>
    </location>
</feature>
<evidence type="ECO:0000313" key="2">
    <source>
        <dbReference type="EMBL" id="AOJ04750.1"/>
    </source>
</evidence>
<feature type="region of interest" description="Disordered" evidence="1">
    <location>
        <begin position="1"/>
        <end position="129"/>
    </location>
</feature>
<name>A0A1B4FM53_9BURK</name>
<protein>
    <submittedName>
        <fullName evidence="2">Uncharacterized protein</fullName>
    </submittedName>
</protein>
<dbReference type="EMBL" id="CP013387">
    <property type="protein sequence ID" value="AOJ04750.1"/>
    <property type="molecule type" value="Genomic_DNA"/>
</dbReference>
<dbReference type="KEGG" id="buu:WS70_23580"/>
<gene>
    <name evidence="2" type="ORF">WS70_23580</name>
</gene>
<proteinExistence type="predicted"/>
<feature type="compositionally biased region" description="Polar residues" evidence="1">
    <location>
        <begin position="53"/>
        <end position="64"/>
    </location>
</feature>
<reference evidence="2 3" key="1">
    <citation type="submission" date="2015-12" db="EMBL/GenBank/DDBJ databases">
        <title>Diversity of Burkholderia near neighbor genomes.</title>
        <authorList>
            <person name="Sahl J."/>
            <person name="Wagner D."/>
            <person name="Keim P."/>
        </authorList>
    </citation>
    <scope>NUCLEOTIDE SEQUENCE [LARGE SCALE GENOMIC DNA]</scope>
    <source>
        <strain evidence="2 3">BDU6</strain>
    </source>
</reference>
<sequence length="129" mass="13591">MGGASVDRRDVAEGGWRTTRRRGVGNDQAVRKRRARRIGIGTWEAVSGKPSAGNRQPTAATRGSRQGFGDTPINTCERRQEADSGGAGAKRPGDARENPGRPRRPVVVTSHPDQAGSANCATAERSASA</sequence>
<dbReference type="Proteomes" id="UP000062519">
    <property type="component" value="Chromosome 2"/>
</dbReference>
<feature type="compositionally biased region" description="Basic and acidic residues" evidence="1">
    <location>
        <begin position="91"/>
        <end position="100"/>
    </location>
</feature>